<feature type="region of interest" description="Disordered" evidence="1">
    <location>
        <begin position="167"/>
        <end position="212"/>
    </location>
</feature>
<feature type="compositionally biased region" description="Low complexity" evidence="1">
    <location>
        <begin position="65"/>
        <end position="77"/>
    </location>
</feature>
<feature type="compositionally biased region" description="Polar residues" evidence="1">
    <location>
        <begin position="167"/>
        <end position="177"/>
    </location>
</feature>
<organism evidence="2">
    <name type="scientific">Cuerna arida</name>
    <dbReference type="NCBI Taxonomy" id="1464854"/>
    <lineage>
        <taxon>Eukaryota</taxon>
        <taxon>Metazoa</taxon>
        <taxon>Ecdysozoa</taxon>
        <taxon>Arthropoda</taxon>
        <taxon>Hexapoda</taxon>
        <taxon>Insecta</taxon>
        <taxon>Pterygota</taxon>
        <taxon>Neoptera</taxon>
        <taxon>Paraneoptera</taxon>
        <taxon>Hemiptera</taxon>
        <taxon>Auchenorrhyncha</taxon>
        <taxon>Membracoidea</taxon>
        <taxon>Cicadellidae</taxon>
        <taxon>Cicadellinae</taxon>
        <taxon>Proconiini</taxon>
        <taxon>Cuerna</taxon>
    </lineage>
</organism>
<feature type="non-terminal residue" evidence="2">
    <location>
        <position position="212"/>
    </location>
</feature>
<accession>A0A1B6F9C1</accession>
<feature type="non-terminal residue" evidence="2">
    <location>
        <position position="1"/>
    </location>
</feature>
<feature type="region of interest" description="Disordered" evidence="1">
    <location>
        <begin position="65"/>
        <end position="89"/>
    </location>
</feature>
<name>A0A1B6F9C1_9HEMI</name>
<proteinExistence type="predicted"/>
<dbReference type="EMBL" id="GECZ01022937">
    <property type="protein sequence ID" value="JAS46832.1"/>
    <property type="molecule type" value="Transcribed_RNA"/>
</dbReference>
<protein>
    <submittedName>
        <fullName evidence="2">Uncharacterized protein</fullName>
    </submittedName>
</protein>
<reference evidence="2" key="1">
    <citation type="submission" date="2015-11" db="EMBL/GenBank/DDBJ databases">
        <title>De novo transcriptome assembly of four potential Pierce s Disease insect vectors from Arizona vineyards.</title>
        <authorList>
            <person name="Tassone E.E."/>
        </authorList>
    </citation>
    <scope>NUCLEOTIDE SEQUENCE</scope>
</reference>
<gene>
    <name evidence="2" type="ORF">g.3580</name>
</gene>
<sequence length="212" mass="21566">QAISMLNNQQLFDRFITVRMDRANDSAYPKLPEGLRGLGPGLGNNGEPLTNIALNLAISSVQQSISSNTSGHKSTSSAAETPQPQPQPSAVAVNNQAAAVSTLLQTLAPLQTLTNALTSAASAAPLIGTDLGLANPLLSSFTQNQTLAALASNPLLSVAASKLNQSASDNVDQYSRNSSIGVGGQGSSSANAIGVGGTSNSSSNMAIKREYS</sequence>
<evidence type="ECO:0000313" key="2">
    <source>
        <dbReference type="EMBL" id="JAS46832.1"/>
    </source>
</evidence>
<dbReference type="AlphaFoldDB" id="A0A1B6F9C1"/>
<evidence type="ECO:0000256" key="1">
    <source>
        <dbReference type="SAM" id="MobiDB-lite"/>
    </source>
</evidence>